<dbReference type="eggNOG" id="ENOG5031F4K">
    <property type="taxonomic scope" value="Bacteria"/>
</dbReference>
<dbReference type="HOGENOM" id="CLU_2260819_0_0_11"/>
<keyword evidence="2" id="KW-1185">Reference proteome</keyword>
<reference evidence="1 2" key="1">
    <citation type="journal article" date="2012" name="J. Bacteriol.">
        <title>Complete genome sequence of Nocardia brasiliensis HUJEG-1.</title>
        <authorList>
            <person name="Vera-Cabrera L."/>
            <person name="Ortiz-Lopez R."/>
            <person name="Elizondo-Gonzalez R."/>
            <person name="Perez-Maya A.A."/>
            <person name="Ocampo-Candiani J."/>
        </authorList>
    </citation>
    <scope>NUCLEOTIDE SEQUENCE [LARGE SCALE GENOMIC DNA]</scope>
    <source>
        <strain evidence="2">ATCC 700358</strain>
    </source>
</reference>
<dbReference type="Proteomes" id="UP000006304">
    <property type="component" value="Chromosome"/>
</dbReference>
<dbReference type="EMBL" id="CP003876">
    <property type="protein sequence ID" value="AFU05626.1"/>
    <property type="molecule type" value="Genomic_DNA"/>
</dbReference>
<accession>K0FD98</accession>
<gene>
    <name evidence="1" type="ORF">O3I_038395</name>
</gene>
<sequence length="103" mass="11597">MEKHRSLWVAAYLDRIGVSSAGHPDWVPALSLIKLRDLPNDTWNTDTLVVLTENLGKARELAAVAEDDRWLAHEVIVQDNAEEMGAALGSWPYRTGVLMAWWD</sequence>
<evidence type="ECO:0000313" key="2">
    <source>
        <dbReference type="Proteomes" id="UP000006304"/>
    </source>
</evidence>
<dbReference type="AlphaFoldDB" id="K0FD98"/>
<evidence type="ECO:0000313" key="1">
    <source>
        <dbReference type="EMBL" id="AFU05626.1"/>
    </source>
</evidence>
<proteinExistence type="predicted"/>
<protein>
    <submittedName>
        <fullName evidence="1">Uncharacterized protein</fullName>
    </submittedName>
</protein>
<dbReference type="KEGG" id="nbr:O3I_038395"/>
<name>K0FD98_NOCB7</name>
<organism evidence="1 2">
    <name type="scientific">Nocardia brasiliensis (strain ATCC 700358 / HUJEG-1)</name>
    <dbReference type="NCBI Taxonomy" id="1133849"/>
    <lineage>
        <taxon>Bacteria</taxon>
        <taxon>Bacillati</taxon>
        <taxon>Actinomycetota</taxon>
        <taxon>Actinomycetes</taxon>
        <taxon>Mycobacteriales</taxon>
        <taxon>Nocardiaceae</taxon>
        <taxon>Nocardia</taxon>
    </lineage>
</organism>